<protein>
    <submittedName>
        <fullName evidence="2">Uncharacterized protein</fullName>
    </submittedName>
</protein>
<proteinExistence type="predicted"/>
<keyword evidence="1" id="KW-1133">Transmembrane helix</keyword>
<dbReference type="RefSeq" id="WP_406581251.1">
    <property type="nucleotide sequence ID" value="NZ_JBJHQH010000010.1"/>
</dbReference>
<keyword evidence="1" id="KW-0812">Transmembrane</keyword>
<reference evidence="2 3" key="1">
    <citation type="submission" date="2024-11" db="EMBL/GenBank/DDBJ databases">
        <authorList>
            <person name="Lucas J.A."/>
        </authorList>
    </citation>
    <scope>NUCLEOTIDE SEQUENCE [LARGE SCALE GENOMIC DNA]</scope>
    <source>
        <strain evidence="2 3">Z 5.4</strain>
    </source>
</reference>
<accession>A0ABW8RKH9</accession>
<evidence type="ECO:0000256" key="1">
    <source>
        <dbReference type="SAM" id="Phobius"/>
    </source>
</evidence>
<comment type="caution">
    <text evidence="2">The sequence shown here is derived from an EMBL/GenBank/DDBJ whole genome shotgun (WGS) entry which is preliminary data.</text>
</comment>
<name>A0ABW8RKH9_9BACI</name>
<evidence type="ECO:0000313" key="2">
    <source>
        <dbReference type="EMBL" id="MFK9092676.1"/>
    </source>
</evidence>
<feature type="transmembrane region" description="Helical" evidence="1">
    <location>
        <begin position="26"/>
        <end position="54"/>
    </location>
</feature>
<gene>
    <name evidence="2" type="ORF">ACJEBI_14435</name>
</gene>
<sequence length="95" mass="10984">MGNLSNLCWEGLTLKHLSDKKVVIPYLLFVFTAFLFEIFLAVLFSISCFIFYYFDYNPGIVYFVSGAILTLILVMTVLMLRTIISRHKHALLKAR</sequence>
<keyword evidence="1" id="KW-0472">Membrane</keyword>
<keyword evidence="3" id="KW-1185">Reference proteome</keyword>
<organism evidence="2 3">
    <name type="scientific">Bacillus salipaludis</name>
    <dbReference type="NCBI Taxonomy" id="2547811"/>
    <lineage>
        <taxon>Bacteria</taxon>
        <taxon>Bacillati</taxon>
        <taxon>Bacillota</taxon>
        <taxon>Bacilli</taxon>
        <taxon>Bacillales</taxon>
        <taxon>Bacillaceae</taxon>
        <taxon>Bacillus</taxon>
    </lineage>
</organism>
<dbReference type="EMBL" id="JBJHQH010000010">
    <property type="protein sequence ID" value="MFK9092676.1"/>
    <property type="molecule type" value="Genomic_DNA"/>
</dbReference>
<feature type="transmembrane region" description="Helical" evidence="1">
    <location>
        <begin position="60"/>
        <end position="80"/>
    </location>
</feature>
<dbReference type="Proteomes" id="UP001623041">
    <property type="component" value="Unassembled WGS sequence"/>
</dbReference>
<evidence type="ECO:0000313" key="3">
    <source>
        <dbReference type="Proteomes" id="UP001623041"/>
    </source>
</evidence>